<proteinExistence type="predicted"/>
<evidence type="ECO:0000313" key="1">
    <source>
        <dbReference type="EnsemblPlants" id="AVESA.00010b.r2.7DG1351000.3.CDS.1"/>
    </source>
</evidence>
<dbReference type="Proteomes" id="UP001732700">
    <property type="component" value="Chromosome 7D"/>
</dbReference>
<protein>
    <submittedName>
        <fullName evidence="1">Uncharacterized protein</fullName>
    </submittedName>
</protein>
<dbReference type="EnsemblPlants" id="AVESA.00010b.r2.7DG1351000.3">
    <property type="protein sequence ID" value="AVESA.00010b.r2.7DG1351000.3.CDS.1"/>
    <property type="gene ID" value="AVESA.00010b.r2.7DG1351000"/>
</dbReference>
<name>A0ACD6AD15_AVESA</name>
<reference evidence="1" key="2">
    <citation type="submission" date="2025-09" db="UniProtKB">
        <authorList>
            <consortium name="EnsemblPlants"/>
        </authorList>
    </citation>
    <scope>IDENTIFICATION</scope>
</reference>
<evidence type="ECO:0000313" key="2">
    <source>
        <dbReference type="Proteomes" id="UP001732700"/>
    </source>
</evidence>
<sequence length="116" mass="13450">MKHCRLEVHGFLNFTMVFVFITIVRRETFDHLAAWLEDVRRFANEDMTIMLVGNKCDLPHKRAVSYAEGEKFAKEHGLIFVEASAKTAQNVEEVMSDYWCISVQLSPLSRRFSHAV</sequence>
<keyword evidence="2" id="KW-1185">Reference proteome</keyword>
<reference evidence="1" key="1">
    <citation type="submission" date="2021-05" db="EMBL/GenBank/DDBJ databases">
        <authorList>
            <person name="Scholz U."/>
            <person name="Mascher M."/>
            <person name="Fiebig A."/>
        </authorList>
    </citation>
    <scope>NUCLEOTIDE SEQUENCE [LARGE SCALE GENOMIC DNA]</scope>
</reference>
<organism evidence="1 2">
    <name type="scientific">Avena sativa</name>
    <name type="common">Oat</name>
    <dbReference type="NCBI Taxonomy" id="4498"/>
    <lineage>
        <taxon>Eukaryota</taxon>
        <taxon>Viridiplantae</taxon>
        <taxon>Streptophyta</taxon>
        <taxon>Embryophyta</taxon>
        <taxon>Tracheophyta</taxon>
        <taxon>Spermatophyta</taxon>
        <taxon>Magnoliopsida</taxon>
        <taxon>Liliopsida</taxon>
        <taxon>Poales</taxon>
        <taxon>Poaceae</taxon>
        <taxon>BOP clade</taxon>
        <taxon>Pooideae</taxon>
        <taxon>Poodae</taxon>
        <taxon>Poeae</taxon>
        <taxon>Poeae Chloroplast Group 1 (Aveneae type)</taxon>
        <taxon>Aveninae</taxon>
        <taxon>Avena</taxon>
    </lineage>
</organism>
<accession>A0ACD6AD15</accession>